<evidence type="ECO:0000256" key="1">
    <source>
        <dbReference type="SAM" id="MobiDB-lite"/>
    </source>
</evidence>
<organism evidence="2 3">
    <name type="scientific">Oldenlandia corymbosa var. corymbosa</name>
    <dbReference type="NCBI Taxonomy" id="529605"/>
    <lineage>
        <taxon>Eukaryota</taxon>
        <taxon>Viridiplantae</taxon>
        <taxon>Streptophyta</taxon>
        <taxon>Embryophyta</taxon>
        <taxon>Tracheophyta</taxon>
        <taxon>Spermatophyta</taxon>
        <taxon>Magnoliopsida</taxon>
        <taxon>eudicotyledons</taxon>
        <taxon>Gunneridae</taxon>
        <taxon>Pentapetalae</taxon>
        <taxon>asterids</taxon>
        <taxon>lamiids</taxon>
        <taxon>Gentianales</taxon>
        <taxon>Rubiaceae</taxon>
        <taxon>Rubioideae</taxon>
        <taxon>Spermacoceae</taxon>
        <taxon>Hedyotis-Oldenlandia complex</taxon>
        <taxon>Oldenlandia</taxon>
    </lineage>
</organism>
<gene>
    <name evidence="2" type="ORF">OLC1_LOCUS5660</name>
</gene>
<feature type="region of interest" description="Disordered" evidence="1">
    <location>
        <begin position="45"/>
        <end position="71"/>
    </location>
</feature>
<keyword evidence="3" id="KW-1185">Reference proteome</keyword>
<feature type="compositionally biased region" description="Basic and acidic residues" evidence="1">
    <location>
        <begin position="48"/>
        <end position="60"/>
    </location>
</feature>
<dbReference type="AlphaFoldDB" id="A0AAV1CIP0"/>
<feature type="region of interest" description="Disordered" evidence="1">
    <location>
        <begin position="1"/>
        <end position="30"/>
    </location>
</feature>
<accession>A0AAV1CIP0</accession>
<dbReference type="Proteomes" id="UP001161247">
    <property type="component" value="Chromosome 2"/>
</dbReference>
<proteinExistence type="predicted"/>
<protein>
    <submittedName>
        <fullName evidence="2">OLC1v1030266C1</fullName>
    </submittedName>
</protein>
<name>A0AAV1CIP0_OLDCO</name>
<evidence type="ECO:0000313" key="3">
    <source>
        <dbReference type="Proteomes" id="UP001161247"/>
    </source>
</evidence>
<reference evidence="2" key="1">
    <citation type="submission" date="2023-03" db="EMBL/GenBank/DDBJ databases">
        <authorList>
            <person name="Julca I."/>
        </authorList>
    </citation>
    <scope>NUCLEOTIDE SEQUENCE</scope>
</reference>
<evidence type="ECO:0000313" key="2">
    <source>
        <dbReference type="EMBL" id="CAI9094513.1"/>
    </source>
</evidence>
<sequence>MQKLDLKSRNSKQGSRGILKEQKQNRKLHGAKGVTWKLQRRCTGKRRCTGERRSTGKEPLSKSTEFGDGGRQIQRCQIQRGVEVDGFVDLDGTKVGWPPGKKSRVLKRVAAGGAGLRRGRKKIRKKEEFGLSQYF</sequence>
<dbReference type="EMBL" id="OX459119">
    <property type="protein sequence ID" value="CAI9094513.1"/>
    <property type="molecule type" value="Genomic_DNA"/>
</dbReference>